<evidence type="ECO:0000313" key="3">
    <source>
        <dbReference type="Proteomes" id="UP000054843"/>
    </source>
</evidence>
<evidence type="ECO:0000313" key="2">
    <source>
        <dbReference type="EMBL" id="KRZ70851.1"/>
    </source>
</evidence>
<comment type="caution">
    <text evidence="2">The sequence shown here is derived from an EMBL/GenBank/DDBJ whole genome shotgun (WGS) entry which is preliminary data.</text>
</comment>
<dbReference type="EMBL" id="JYDO01000267">
    <property type="protein sequence ID" value="KRZ66089.1"/>
    <property type="molecule type" value="Genomic_DNA"/>
</dbReference>
<organism evidence="2 3">
    <name type="scientific">Trichinella papuae</name>
    <dbReference type="NCBI Taxonomy" id="268474"/>
    <lineage>
        <taxon>Eukaryota</taxon>
        <taxon>Metazoa</taxon>
        <taxon>Ecdysozoa</taxon>
        <taxon>Nematoda</taxon>
        <taxon>Enoplea</taxon>
        <taxon>Dorylaimia</taxon>
        <taxon>Trichinellida</taxon>
        <taxon>Trichinellidae</taxon>
        <taxon>Trichinella</taxon>
    </lineage>
</organism>
<dbReference type="AlphaFoldDB" id="A0A0V1MGX6"/>
<evidence type="ECO:0000313" key="1">
    <source>
        <dbReference type="EMBL" id="KRZ66089.1"/>
    </source>
</evidence>
<name>A0A0V1MGX6_9BILA</name>
<accession>A0A0V1MGX6</accession>
<dbReference type="Proteomes" id="UP000054843">
    <property type="component" value="Unassembled WGS sequence"/>
</dbReference>
<keyword evidence="3" id="KW-1185">Reference proteome</keyword>
<sequence length="60" mass="7064">MERCTEVRSAREEFSLTQGRSIGHHIELCLGVIRCRMPATIKYPPISYGRLTQKRNWKMQ</sequence>
<reference evidence="2 3" key="1">
    <citation type="submission" date="2015-01" db="EMBL/GenBank/DDBJ databases">
        <title>Evolution of Trichinella species and genotypes.</title>
        <authorList>
            <person name="Korhonen P.K."/>
            <person name="Edoardo P."/>
            <person name="Giuseppe L.R."/>
            <person name="Gasser R.B."/>
        </authorList>
    </citation>
    <scope>NUCLEOTIDE SEQUENCE [LARGE SCALE GENOMIC DNA]</scope>
    <source>
        <strain evidence="2">ISS1980</strain>
    </source>
</reference>
<protein>
    <submittedName>
        <fullName evidence="2">Uncharacterized protein</fullName>
    </submittedName>
</protein>
<dbReference type="EMBL" id="JYDO01000106">
    <property type="protein sequence ID" value="KRZ70851.1"/>
    <property type="molecule type" value="Genomic_DNA"/>
</dbReference>
<gene>
    <name evidence="2" type="ORF">T10_2014</name>
    <name evidence="1" type="ORF">T10_7044</name>
</gene>
<proteinExistence type="predicted"/>